<dbReference type="RefSeq" id="WP_046858992.1">
    <property type="nucleotide sequence ID" value="NZ_CP011412.1"/>
</dbReference>
<proteinExistence type="predicted"/>
<dbReference type="OrthoDB" id="7064097at2"/>
<protein>
    <submittedName>
        <fullName evidence="1">Uncharacterized protein</fullName>
    </submittedName>
</protein>
<accession>A0A0F7JWL3</accession>
<dbReference type="Proteomes" id="UP000034410">
    <property type="component" value="Chromosome"/>
</dbReference>
<gene>
    <name evidence="1" type="ORF">AAY24_06465</name>
</gene>
<sequence>MVNSIGSNFFDPGIARALAPAQPASAAEESLHRHDQPVTARAVVAVGEPRIGLENRAGLLYQHNLADDGINAKTRQALRAYRTLEDAEEREQVSRMLGVDEYA</sequence>
<evidence type="ECO:0000313" key="2">
    <source>
        <dbReference type="Proteomes" id="UP000034410"/>
    </source>
</evidence>
<reference evidence="1 2" key="1">
    <citation type="journal article" date="2015" name="Genome Announc.">
        <title>Complete Genome Sequence of Sedimenticola thiotaurini Strain SIP-G1, a Polyphosphate- and Polyhydroxyalkanoate-Accumulating Sulfur-Oxidizing Gammaproteobacterium Isolated from Salt Marsh Sediments.</title>
        <authorList>
            <person name="Flood B.E."/>
            <person name="Jones D.S."/>
            <person name="Bailey J.V."/>
        </authorList>
    </citation>
    <scope>NUCLEOTIDE SEQUENCE [LARGE SCALE GENOMIC DNA]</scope>
    <source>
        <strain evidence="1 2">SIP-G1</strain>
    </source>
</reference>
<organism evidence="1 2">
    <name type="scientific">Sedimenticola thiotaurini</name>
    <dbReference type="NCBI Taxonomy" id="1543721"/>
    <lineage>
        <taxon>Bacteria</taxon>
        <taxon>Pseudomonadati</taxon>
        <taxon>Pseudomonadota</taxon>
        <taxon>Gammaproteobacteria</taxon>
        <taxon>Chromatiales</taxon>
        <taxon>Sedimenticolaceae</taxon>
        <taxon>Sedimenticola</taxon>
    </lineage>
</organism>
<dbReference type="KEGG" id="seds:AAY24_06465"/>
<keyword evidence="2" id="KW-1185">Reference proteome</keyword>
<evidence type="ECO:0000313" key="1">
    <source>
        <dbReference type="EMBL" id="AKH20057.1"/>
    </source>
</evidence>
<dbReference type="EMBL" id="CP011412">
    <property type="protein sequence ID" value="AKH20057.1"/>
    <property type="molecule type" value="Genomic_DNA"/>
</dbReference>
<dbReference type="AlphaFoldDB" id="A0A0F7JWL3"/>
<name>A0A0F7JWL3_9GAMM</name>